<organism evidence="2 3">
    <name type="scientific">Dankookia rubra</name>
    <dbReference type="NCBI Taxonomy" id="1442381"/>
    <lineage>
        <taxon>Bacteria</taxon>
        <taxon>Pseudomonadati</taxon>
        <taxon>Pseudomonadota</taxon>
        <taxon>Alphaproteobacteria</taxon>
        <taxon>Acetobacterales</taxon>
        <taxon>Roseomonadaceae</taxon>
        <taxon>Dankookia</taxon>
    </lineage>
</organism>
<accession>A0A4R5QPE6</accession>
<dbReference type="Proteomes" id="UP000295096">
    <property type="component" value="Unassembled WGS sequence"/>
</dbReference>
<dbReference type="PANTHER" id="PTHR43103">
    <property type="entry name" value="NUCLEOSIDE-DIPHOSPHATE-SUGAR EPIMERASE"/>
    <property type="match status" value="1"/>
</dbReference>
<dbReference type="CDD" id="cd08946">
    <property type="entry name" value="SDR_e"/>
    <property type="match status" value="1"/>
</dbReference>
<dbReference type="EMBL" id="SMSJ01000001">
    <property type="protein sequence ID" value="TDH64531.1"/>
    <property type="molecule type" value="Genomic_DNA"/>
</dbReference>
<gene>
    <name evidence="2" type="ORF">E2C06_00880</name>
</gene>
<dbReference type="AlphaFoldDB" id="A0A4R5QPE6"/>
<evidence type="ECO:0000259" key="1">
    <source>
        <dbReference type="Pfam" id="PF01370"/>
    </source>
</evidence>
<reference evidence="2 3" key="1">
    <citation type="journal article" date="2016" name="J. Microbiol.">
        <title>Dankookia rubra gen. nov., sp. nov., an alphaproteobacterium isolated from sediment of a shallow stream.</title>
        <authorList>
            <person name="Kim W.H."/>
            <person name="Kim D.H."/>
            <person name="Kang K."/>
            <person name="Ahn T.Y."/>
        </authorList>
    </citation>
    <scope>NUCLEOTIDE SEQUENCE [LARGE SCALE GENOMIC DNA]</scope>
    <source>
        <strain evidence="2 3">JCM30602</strain>
    </source>
</reference>
<comment type="caution">
    <text evidence="2">The sequence shown here is derived from an EMBL/GenBank/DDBJ whole genome shotgun (WGS) entry which is preliminary data.</text>
</comment>
<dbReference type="InterPro" id="IPR001509">
    <property type="entry name" value="Epimerase_deHydtase"/>
</dbReference>
<dbReference type="RefSeq" id="WP_133286687.1">
    <property type="nucleotide sequence ID" value="NZ_SMSJ01000001.1"/>
</dbReference>
<feature type="domain" description="NAD-dependent epimerase/dehydratase" evidence="1">
    <location>
        <begin position="5"/>
        <end position="230"/>
    </location>
</feature>
<dbReference type="PANTHER" id="PTHR43103:SF6">
    <property type="entry name" value="PUTATIVE-RELATED"/>
    <property type="match status" value="1"/>
</dbReference>
<dbReference type="SUPFAM" id="SSF51735">
    <property type="entry name" value="NAD(P)-binding Rossmann-fold domains"/>
    <property type="match status" value="1"/>
</dbReference>
<dbReference type="OrthoDB" id="9771073at2"/>
<evidence type="ECO:0000313" key="3">
    <source>
        <dbReference type="Proteomes" id="UP000295096"/>
    </source>
</evidence>
<keyword evidence="3" id="KW-1185">Reference proteome</keyword>
<evidence type="ECO:0000313" key="2">
    <source>
        <dbReference type="EMBL" id="TDH64531.1"/>
    </source>
</evidence>
<protein>
    <submittedName>
        <fullName evidence="2">NAD(P)-dependent oxidoreductase</fullName>
    </submittedName>
</protein>
<dbReference type="Pfam" id="PF01370">
    <property type="entry name" value="Epimerase"/>
    <property type="match status" value="1"/>
</dbReference>
<dbReference type="InterPro" id="IPR036291">
    <property type="entry name" value="NAD(P)-bd_dom_sf"/>
</dbReference>
<dbReference type="Gene3D" id="3.40.50.720">
    <property type="entry name" value="NAD(P)-binding Rossmann-like Domain"/>
    <property type="match status" value="1"/>
</dbReference>
<sequence length="290" mass="31724">MPGSVLVTGGSGKAGRAIIRELLAHGHAVMNVDAAPPPEPLCHFMKADLNSFGEAVECVQRMAGTLDRRRDPLARPFAVVHMAGIPAPGLAPDAVTVRNNVMTTWNIFSAATLAGVERVVWASSETAYGLPLTRSPPLFAPVTEEHPLVPESGYALAKVLCERMAEEMHRWNPGTRFTALRISNILEPADYALIPGYQDDATLRRWNMWSWVDARDVAQAARLALEAEVAGCEAFTIAAADTIMRRPSRDLMAEHFPGVPIRGELAEHGTLLSIEKAKRVLGYHPRHSWR</sequence>
<name>A0A4R5QPE6_9PROT</name>
<proteinExistence type="predicted"/>